<feature type="domain" description="ABC-2 type transporter transmembrane" evidence="7">
    <location>
        <begin position="45"/>
        <end position="379"/>
    </location>
</feature>
<sequence length="412" mass="42286">MSTDTVRTAQPASGQGGSARDGAALRMTWLVARREIRLRAKTRVFVITTVIMLIAVALAVALPAILSGKSKPTRVGIVGGDTTTLSSIVTEAGRLSGGQAIAVTEPSQAAAEAALRSGDLGAVLVDGKEIIVKQVPLGGPSGAVASLAQLAGLSHLIQTVPGAASAVAQGVSLPVRGLQAPSTSLSSRLTGLFTVIVVWILISVYGSQIALGIGEEKSSRVIEVLLSTVRPTQLLIGKVLGIGLLALGQAVAMVLVFIIAGFASGSNLVHGATLGVVIAGGVFIVLGYAFYCTAFAAAGSLVSRQSDVNSTIMPVQLPLILAYALSYTVIYANGASKFYHVLGFLPPTAPIAMPVLYAAGDVPLWQVAVSAVICAAGVVWMARIAVRIYANSILKTGPRISFRQAIRESRNA</sequence>
<keyword evidence="2 6" id="KW-0812">Transmembrane</keyword>
<evidence type="ECO:0000256" key="4">
    <source>
        <dbReference type="ARBA" id="ARBA00023136"/>
    </source>
</evidence>
<feature type="transmembrane region" description="Helical" evidence="6">
    <location>
        <begin position="234"/>
        <end position="260"/>
    </location>
</feature>
<feature type="transmembrane region" description="Helical" evidence="6">
    <location>
        <begin position="311"/>
        <end position="331"/>
    </location>
</feature>
<dbReference type="Proteomes" id="UP000460272">
    <property type="component" value="Unassembled WGS sequence"/>
</dbReference>
<feature type="transmembrane region" description="Helical" evidence="6">
    <location>
        <begin position="272"/>
        <end position="291"/>
    </location>
</feature>
<feature type="transmembrane region" description="Helical" evidence="6">
    <location>
        <begin position="192"/>
        <end position="214"/>
    </location>
</feature>
<dbReference type="GO" id="GO:0016020">
    <property type="term" value="C:membrane"/>
    <property type="evidence" value="ECO:0007669"/>
    <property type="project" value="UniProtKB-SubCell"/>
</dbReference>
<dbReference type="GO" id="GO:0140359">
    <property type="term" value="F:ABC-type transporter activity"/>
    <property type="evidence" value="ECO:0007669"/>
    <property type="project" value="InterPro"/>
</dbReference>
<evidence type="ECO:0000256" key="5">
    <source>
        <dbReference type="SAM" id="MobiDB-lite"/>
    </source>
</evidence>
<feature type="compositionally biased region" description="Polar residues" evidence="5">
    <location>
        <begin position="1"/>
        <end position="13"/>
    </location>
</feature>
<dbReference type="EMBL" id="RPFW01000006">
    <property type="protein sequence ID" value="TVZ01698.1"/>
    <property type="molecule type" value="Genomic_DNA"/>
</dbReference>
<organism evidence="8 9">
    <name type="scientific">Trebonia kvetii</name>
    <dbReference type="NCBI Taxonomy" id="2480626"/>
    <lineage>
        <taxon>Bacteria</taxon>
        <taxon>Bacillati</taxon>
        <taxon>Actinomycetota</taxon>
        <taxon>Actinomycetes</taxon>
        <taxon>Streptosporangiales</taxon>
        <taxon>Treboniaceae</taxon>
        <taxon>Trebonia</taxon>
    </lineage>
</organism>
<dbReference type="AlphaFoldDB" id="A0A6P2BS65"/>
<name>A0A6P2BS65_9ACTN</name>
<evidence type="ECO:0000256" key="3">
    <source>
        <dbReference type="ARBA" id="ARBA00022989"/>
    </source>
</evidence>
<keyword evidence="4 6" id="KW-0472">Membrane</keyword>
<feature type="region of interest" description="Disordered" evidence="5">
    <location>
        <begin position="1"/>
        <end position="20"/>
    </location>
</feature>
<comment type="subcellular location">
    <subcellularLocation>
        <location evidence="1">Membrane</location>
        <topology evidence="1">Multi-pass membrane protein</topology>
    </subcellularLocation>
</comment>
<evidence type="ECO:0000256" key="6">
    <source>
        <dbReference type="SAM" id="Phobius"/>
    </source>
</evidence>
<dbReference type="InterPro" id="IPR013525">
    <property type="entry name" value="ABC2_TM"/>
</dbReference>
<dbReference type="OrthoDB" id="3268959at2"/>
<protein>
    <submittedName>
        <fullName evidence="8">ABC transporter permease</fullName>
    </submittedName>
</protein>
<dbReference type="PANTHER" id="PTHR43471">
    <property type="entry name" value="ABC TRANSPORTER PERMEASE"/>
    <property type="match status" value="1"/>
</dbReference>
<feature type="transmembrane region" description="Helical" evidence="6">
    <location>
        <begin position="338"/>
        <end position="359"/>
    </location>
</feature>
<evidence type="ECO:0000256" key="1">
    <source>
        <dbReference type="ARBA" id="ARBA00004141"/>
    </source>
</evidence>
<keyword evidence="3 6" id="KW-1133">Transmembrane helix</keyword>
<feature type="transmembrane region" description="Helical" evidence="6">
    <location>
        <begin position="44"/>
        <end position="66"/>
    </location>
</feature>
<dbReference type="Pfam" id="PF12698">
    <property type="entry name" value="ABC2_membrane_3"/>
    <property type="match status" value="1"/>
</dbReference>
<dbReference type="RefSeq" id="WP_145858499.1">
    <property type="nucleotide sequence ID" value="NZ_RPFW01000006.1"/>
</dbReference>
<reference evidence="8 9" key="1">
    <citation type="submission" date="2018-11" db="EMBL/GenBank/DDBJ databases">
        <title>Trebonia kvetii gen.nov., sp.nov., a novel acidophilic actinobacterium, and proposal of the new actinobacterial family Treboniaceae fam. nov.</title>
        <authorList>
            <person name="Rapoport D."/>
            <person name="Sagova-Mareckova M."/>
            <person name="Sedlacek I."/>
            <person name="Provaznik J."/>
            <person name="Kralova S."/>
            <person name="Pavlinic D."/>
            <person name="Benes V."/>
            <person name="Kopecky J."/>
        </authorList>
    </citation>
    <scope>NUCLEOTIDE SEQUENCE [LARGE SCALE GENOMIC DNA]</scope>
    <source>
        <strain evidence="8 9">15Tr583</strain>
    </source>
</reference>
<evidence type="ECO:0000259" key="7">
    <source>
        <dbReference type="Pfam" id="PF12698"/>
    </source>
</evidence>
<proteinExistence type="predicted"/>
<accession>A0A6P2BS65</accession>
<evidence type="ECO:0000313" key="8">
    <source>
        <dbReference type="EMBL" id="TVZ01698.1"/>
    </source>
</evidence>
<feature type="transmembrane region" description="Helical" evidence="6">
    <location>
        <begin position="365"/>
        <end position="386"/>
    </location>
</feature>
<evidence type="ECO:0000313" key="9">
    <source>
        <dbReference type="Proteomes" id="UP000460272"/>
    </source>
</evidence>
<comment type="caution">
    <text evidence="8">The sequence shown here is derived from an EMBL/GenBank/DDBJ whole genome shotgun (WGS) entry which is preliminary data.</text>
</comment>
<evidence type="ECO:0000256" key="2">
    <source>
        <dbReference type="ARBA" id="ARBA00022692"/>
    </source>
</evidence>
<keyword evidence="9" id="KW-1185">Reference proteome</keyword>
<gene>
    <name evidence="8" type="ORF">EAS64_29970</name>
</gene>